<dbReference type="AlphaFoldDB" id="A0A4Q9VLR3"/>
<dbReference type="Pfam" id="PF06475">
    <property type="entry name" value="Glycolipid_bind"/>
    <property type="match status" value="1"/>
</dbReference>
<dbReference type="InterPro" id="IPR009467">
    <property type="entry name" value="Glycolipid-bd_prot_put"/>
</dbReference>
<protein>
    <recommendedName>
        <fullName evidence="3">Glycolipid-binding domain-containing protein</fullName>
    </recommendedName>
</protein>
<evidence type="ECO:0000313" key="1">
    <source>
        <dbReference type="EMBL" id="TBW36437.1"/>
    </source>
</evidence>
<sequence length="196" mass="20987">MTAPTRAYRWRTTIPAPEGVAETALEHVELKIAETGIGAEGVVIGGVGSAAHGLRWRITVDPDWTAVRSLHLTRLGGPTVALRHDGYGEWSDGEGRRRGEFAGLSDCLVEGSPFGLTALLKRLGAKANKTQTVEVVAVTVPGFELSRAAVTLQPIEAGRRLRLTRDGHTEEIELDADGVVIDWGGHTRRLALEPAA</sequence>
<accession>A0A4Q9VLR3</accession>
<dbReference type="EMBL" id="SJFN01000020">
    <property type="protein sequence ID" value="TBW36437.1"/>
    <property type="molecule type" value="Genomic_DNA"/>
</dbReference>
<dbReference type="SUPFAM" id="SSF159275">
    <property type="entry name" value="PA1994-like"/>
    <property type="match status" value="1"/>
</dbReference>
<proteinExistence type="predicted"/>
<keyword evidence="2" id="KW-1185">Reference proteome</keyword>
<dbReference type="RefSeq" id="WP_131310194.1">
    <property type="nucleotide sequence ID" value="NZ_SJFN01000020.1"/>
</dbReference>
<evidence type="ECO:0008006" key="3">
    <source>
        <dbReference type="Google" id="ProtNLM"/>
    </source>
</evidence>
<evidence type="ECO:0000313" key="2">
    <source>
        <dbReference type="Proteomes" id="UP000292781"/>
    </source>
</evidence>
<organism evidence="1 2">
    <name type="scientific">Siculibacillus lacustris</name>
    <dbReference type="NCBI Taxonomy" id="1549641"/>
    <lineage>
        <taxon>Bacteria</taxon>
        <taxon>Pseudomonadati</taxon>
        <taxon>Pseudomonadota</taxon>
        <taxon>Alphaproteobacteria</taxon>
        <taxon>Hyphomicrobiales</taxon>
        <taxon>Ancalomicrobiaceae</taxon>
        <taxon>Siculibacillus</taxon>
    </lineage>
</organism>
<comment type="caution">
    <text evidence="1">The sequence shown here is derived from an EMBL/GenBank/DDBJ whole genome shotgun (WGS) entry which is preliminary data.</text>
</comment>
<gene>
    <name evidence="1" type="ORF">EYW49_13945</name>
</gene>
<name>A0A4Q9VLR3_9HYPH</name>
<reference evidence="1 2" key="1">
    <citation type="submission" date="2019-02" db="EMBL/GenBank/DDBJ databases">
        <title>Siculibacillus lacustris gen. nov., sp. nov., a new rosette-forming bacterium isolated from a freshwater crater lake (Lake St. Ana, Romania).</title>
        <authorList>
            <person name="Felfoldi T."/>
            <person name="Marton Z."/>
            <person name="Szabo A."/>
            <person name="Mentes A."/>
            <person name="Boka K."/>
            <person name="Marialigeti K."/>
            <person name="Mathe I."/>
            <person name="Koncz M."/>
            <person name="Schumann P."/>
            <person name="Toth E."/>
        </authorList>
    </citation>
    <scope>NUCLEOTIDE SEQUENCE [LARGE SCALE GENOMIC DNA]</scope>
    <source>
        <strain evidence="1 2">SA-279</strain>
    </source>
</reference>
<dbReference type="OrthoDB" id="7347529at2"/>
<dbReference type="Proteomes" id="UP000292781">
    <property type="component" value="Unassembled WGS sequence"/>
</dbReference>